<evidence type="ECO:0000313" key="8">
    <source>
        <dbReference type="Proteomes" id="UP000261580"/>
    </source>
</evidence>
<accession>A0A3Q4I3L5</accession>
<dbReference type="GO" id="GO:0005125">
    <property type="term" value="F:cytokine activity"/>
    <property type="evidence" value="ECO:0007669"/>
    <property type="project" value="UniProtKB-KW"/>
</dbReference>
<evidence type="ECO:0000256" key="3">
    <source>
        <dbReference type="ARBA" id="ARBA00022514"/>
    </source>
</evidence>
<feature type="transmembrane region" description="Helical" evidence="5">
    <location>
        <begin position="57"/>
        <end position="81"/>
    </location>
</feature>
<dbReference type="SUPFAM" id="SSF49842">
    <property type="entry name" value="TNF-like"/>
    <property type="match status" value="1"/>
</dbReference>
<dbReference type="InterPro" id="IPR006052">
    <property type="entry name" value="TNF_dom"/>
</dbReference>
<proteinExistence type="inferred from homology"/>
<dbReference type="AlphaFoldDB" id="A0A3Q4I3L5"/>
<keyword evidence="8" id="KW-1185">Reference proteome</keyword>
<dbReference type="PANTHER" id="PTHR11471">
    <property type="entry name" value="TUMOR NECROSIS FACTOR FAMILY MEMBER"/>
    <property type="match status" value="1"/>
</dbReference>
<comment type="similarity">
    <text evidence="2">Belongs to the tumor necrosis factor family.</text>
</comment>
<dbReference type="Ensembl" id="ENSNBRT00000031864.1">
    <property type="protein sequence ID" value="ENSNBRP00000031075.1"/>
    <property type="gene ID" value="ENSNBRG00000023605.1"/>
</dbReference>
<dbReference type="Gene3D" id="2.60.120.40">
    <property type="match status" value="1"/>
</dbReference>
<evidence type="ECO:0000259" key="6">
    <source>
        <dbReference type="PROSITE" id="PS50049"/>
    </source>
</evidence>
<evidence type="ECO:0000313" key="7">
    <source>
        <dbReference type="Ensembl" id="ENSNBRP00000031075.1"/>
    </source>
</evidence>
<dbReference type="STRING" id="32507.ENSNBRP00000031075"/>
<dbReference type="OMA" id="MACTVNF"/>
<reference evidence="7" key="1">
    <citation type="submission" date="2025-08" db="UniProtKB">
        <authorList>
            <consortium name="Ensembl"/>
        </authorList>
    </citation>
    <scope>IDENTIFICATION</scope>
</reference>
<reference evidence="7" key="2">
    <citation type="submission" date="2025-09" db="UniProtKB">
        <authorList>
            <consortium name="Ensembl"/>
        </authorList>
    </citation>
    <scope>IDENTIFICATION</scope>
</reference>
<dbReference type="GO" id="GO:0016020">
    <property type="term" value="C:membrane"/>
    <property type="evidence" value="ECO:0007669"/>
    <property type="project" value="UniProtKB-SubCell"/>
</dbReference>
<sequence length="253" mass="28542">MACTVNFEQNYPFPQMFLVDGGGGRQQDSAQPPSLIPCWSFPPAQERMKSRGKSKGCMGISPGLALVVLFLFLLVFAALGFEAFKISRIEDQLRNSDGEVNQPAAEFSVPQKQIGRIENKEHPKTLRWDSRTSRAFISGAVAYLTADGALQVNETGIYHIYSRVELIFMQCSPTSAFDHTVFVRRAIHTVPLTLMTAHRGGFCPQQTRYSWTKESYLGSVQLLEKYDRVYVNVSHPKYLSHSHYGNFFGLYKI</sequence>
<dbReference type="InterPro" id="IPR008983">
    <property type="entry name" value="Tumour_necrosis_fac-like_dom"/>
</dbReference>
<protein>
    <submittedName>
        <fullName evidence="7">Tumor necrosis factor ligand superfamily member 6-like</fullName>
    </submittedName>
</protein>
<dbReference type="PANTHER" id="PTHR11471:SF33">
    <property type="entry name" value="TUMOR NECROSIS FACTOR LIGAND SUPERFAMILY MEMBER 6"/>
    <property type="match status" value="1"/>
</dbReference>
<dbReference type="Pfam" id="PF00229">
    <property type="entry name" value="TNF"/>
    <property type="match status" value="1"/>
</dbReference>
<comment type="subcellular location">
    <subcellularLocation>
        <location evidence="1">Membrane</location>
    </subcellularLocation>
</comment>
<evidence type="ECO:0000256" key="5">
    <source>
        <dbReference type="SAM" id="Phobius"/>
    </source>
</evidence>
<dbReference type="GO" id="GO:0008625">
    <property type="term" value="P:extrinsic apoptotic signaling pathway via death domain receptors"/>
    <property type="evidence" value="ECO:0007669"/>
    <property type="project" value="TreeGrafter"/>
</dbReference>
<dbReference type="Bgee" id="ENSNBRG00000023605">
    <property type="expression patterns" value="Expressed in heart and 2 other cell types or tissues"/>
</dbReference>
<evidence type="ECO:0000256" key="4">
    <source>
        <dbReference type="ARBA" id="ARBA00023136"/>
    </source>
</evidence>
<feature type="domain" description="THD" evidence="6">
    <location>
        <begin position="103"/>
        <end position="253"/>
    </location>
</feature>
<keyword evidence="5" id="KW-0812">Transmembrane</keyword>
<dbReference type="Proteomes" id="UP000261580">
    <property type="component" value="Unassembled WGS sequence"/>
</dbReference>
<evidence type="ECO:0000256" key="1">
    <source>
        <dbReference type="ARBA" id="ARBA00004370"/>
    </source>
</evidence>
<evidence type="ECO:0000256" key="2">
    <source>
        <dbReference type="ARBA" id="ARBA00008670"/>
    </source>
</evidence>
<dbReference type="PROSITE" id="PS50049">
    <property type="entry name" value="THD_2"/>
    <property type="match status" value="1"/>
</dbReference>
<keyword evidence="5" id="KW-1133">Transmembrane helix</keyword>
<keyword evidence="4 5" id="KW-0472">Membrane</keyword>
<dbReference type="GeneTree" id="ENSGT00940000182543"/>
<dbReference type="SMART" id="SM00207">
    <property type="entry name" value="TNF"/>
    <property type="match status" value="1"/>
</dbReference>
<organism evidence="7 8">
    <name type="scientific">Neolamprologus brichardi</name>
    <name type="common">Fairy cichlid</name>
    <name type="synonym">Lamprologus brichardi</name>
    <dbReference type="NCBI Taxonomy" id="32507"/>
    <lineage>
        <taxon>Eukaryota</taxon>
        <taxon>Metazoa</taxon>
        <taxon>Chordata</taxon>
        <taxon>Craniata</taxon>
        <taxon>Vertebrata</taxon>
        <taxon>Euteleostomi</taxon>
        <taxon>Actinopterygii</taxon>
        <taxon>Neopterygii</taxon>
        <taxon>Teleostei</taxon>
        <taxon>Neoteleostei</taxon>
        <taxon>Acanthomorphata</taxon>
        <taxon>Ovalentaria</taxon>
        <taxon>Cichlomorphae</taxon>
        <taxon>Cichliformes</taxon>
        <taxon>Cichlidae</taxon>
        <taxon>African cichlids</taxon>
        <taxon>Pseudocrenilabrinae</taxon>
        <taxon>Lamprologini</taxon>
        <taxon>Neolamprologus</taxon>
    </lineage>
</organism>
<dbReference type="GO" id="GO:0043123">
    <property type="term" value="P:positive regulation of canonical NF-kappaB signal transduction"/>
    <property type="evidence" value="ECO:0007669"/>
    <property type="project" value="TreeGrafter"/>
</dbReference>
<keyword evidence="3" id="KW-0202">Cytokine</keyword>
<name>A0A3Q4I3L5_NEOBR</name>
<dbReference type="GO" id="GO:0005615">
    <property type="term" value="C:extracellular space"/>
    <property type="evidence" value="ECO:0007669"/>
    <property type="project" value="UniProtKB-KW"/>
</dbReference>
<dbReference type="GO" id="GO:0005164">
    <property type="term" value="F:tumor necrosis factor receptor binding"/>
    <property type="evidence" value="ECO:0007669"/>
    <property type="project" value="InterPro"/>
</dbReference>
<dbReference type="GO" id="GO:0006955">
    <property type="term" value="P:immune response"/>
    <property type="evidence" value="ECO:0007669"/>
    <property type="project" value="InterPro"/>
</dbReference>